<sequence length="99" mass="11952">MNLAGRPLQRVDSYVYLGRELKRNNIAPEITRRRRAAWAAFCSRYQRCATRPKSDLMTRHSRRPCDRRIEHWRDVYWGRVGIGNDIRAFEVIIYDRSRK</sequence>
<name>A0A016WLF7_9BILA</name>
<dbReference type="OrthoDB" id="5787359at2759"/>
<gene>
    <name evidence="1" type="primary">Acey_s0638.g974</name>
    <name evidence="1" type="ORF">Y032_0638g974</name>
</gene>
<accession>A0A016WLF7</accession>
<protein>
    <submittedName>
        <fullName evidence="1">Uncharacterized protein</fullName>
    </submittedName>
</protein>
<dbReference type="EMBL" id="JARK01000238">
    <property type="protein sequence ID" value="EYC39868.1"/>
    <property type="molecule type" value="Genomic_DNA"/>
</dbReference>
<organism evidence="1 2">
    <name type="scientific">Ancylostoma ceylanicum</name>
    <dbReference type="NCBI Taxonomy" id="53326"/>
    <lineage>
        <taxon>Eukaryota</taxon>
        <taxon>Metazoa</taxon>
        <taxon>Ecdysozoa</taxon>
        <taxon>Nematoda</taxon>
        <taxon>Chromadorea</taxon>
        <taxon>Rhabditida</taxon>
        <taxon>Rhabditina</taxon>
        <taxon>Rhabditomorpha</taxon>
        <taxon>Strongyloidea</taxon>
        <taxon>Ancylostomatidae</taxon>
        <taxon>Ancylostomatinae</taxon>
        <taxon>Ancylostoma</taxon>
    </lineage>
</organism>
<dbReference type="AlphaFoldDB" id="A0A016WLF7"/>
<reference evidence="2" key="1">
    <citation type="journal article" date="2015" name="Nat. Genet.">
        <title>The genome and transcriptome of the zoonotic hookworm Ancylostoma ceylanicum identify infection-specific gene families.</title>
        <authorList>
            <person name="Schwarz E.M."/>
            <person name="Hu Y."/>
            <person name="Antoshechkin I."/>
            <person name="Miller M.M."/>
            <person name="Sternberg P.W."/>
            <person name="Aroian R.V."/>
        </authorList>
    </citation>
    <scope>NUCLEOTIDE SEQUENCE</scope>
    <source>
        <strain evidence="2">HY135</strain>
    </source>
</reference>
<comment type="caution">
    <text evidence="1">The sequence shown here is derived from an EMBL/GenBank/DDBJ whole genome shotgun (WGS) entry which is preliminary data.</text>
</comment>
<evidence type="ECO:0000313" key="1">
    <source>
        <dbReference type="EMBL" id="EYC39868.1"/>
    </source>
</evidence>
<dbReference type="Proteomes" id="UP000024635">
    <property type="component" value="Unassembled WGS sequence"/>
</dbReference>
<keyword evidence="2" id="KW-1185">Reference proteome</keyword>
<evidence type="ECO:0000313" key="2">
    <source>
        <dbReference type="Proteomes" id="UP000024635"/>
    </source>
</evidence>
<proteinExistence type="predicted"/>